<reference evidence="1" key="1">
    <citation type="submission" date="2023-04" db="EMBL/GenBank/DDBJ databases">
        <title>A chromosome-level genome assembly of the parasitoid wasp Eretmocerus hayati.</title>
        <authorList>
            <person name="Zhong Y."/>
            <person name="Liu S."/>
            <person name="Liu Y."/>
        </authorList>
    </citation>
    <scope>NUCLEOTIDE SEQUENCE</scope>
    <source>
        <strain evidence="1">ZJU_SS_LIU_2023</strain>
    </source>
</reference>
<evidence type="ECO:0000313" key="1">
    <source>
        <dbReference type="EMBL" id="KAJ8670174.1"/>
    </source>
</evidence>
<comment type="caution">
    <text evidence="1">The sequence shown here is derived from an EMBL/GenBank/DDBJ whole genome shotgun (WGS) entry which is preliminary data.</text>
</comment>
<dbReference type="Proteomes" id="UP001239111">
    <property type="component" value="Chromosome 3"/>
</dbReference>
<protein>
    <submittedName>
        <fullName evidence="1">Uncharacterized protein</fullName>
    </submittedName>
</protein>
<organism evidence="1 2">
    <name type="scientific">Eretmocerus hayati</name>
    <dbReference type="NCBI Taxonomy" id="131215"/>
    <lineage>
        <taxon>Eukaryota</taxon>
        <taxon>Metazoa</taxon>
        <taxon>Ecdysozoa</taxon>
        <taxon>Arthropoda</taxon>
        <taxon>Hexapoda</taxon>
        <taxon>Insecta</taxon>
        <taxon>Pterygota</taxon>
        <taxon>Neoptera</taxon>
        <taxon>Endopterygota</taxon>
        <taxon>Hymenoptera</taxon>
        <taxon>Apocrita</taxon>
        <taxon>Proctotrupomorpha</taxon>
        <taxon>Chalcidoidea</taxon>
        <taxon>Aphelinidae</taxon>
        <taxon>Aphelininae</taxon>
        <taxon>Eretmocerus</taxon>
    </lineage>
</organism>
<evidence type="ECO:0000313" key="2">
    <source>
        <dbReference type="Proteomes" id="UP001239111"/>
    </source>
</evidence>
<accession>A0ACC2NIL9</accession>
<name>A0ACC2NIL9_9HYME</name>
<keyword evidence="2" id="KW-1185">Reference proteome</keyword>
<sequence length="372" mass="42751">MKETPSEREFLLNSKSIKRVETEVFLKKIERARDDRKETRRLDKSKLGDIVSSLPNDEIRDSFVLKMKPSRSSSVGGGHRRTRMIPYVLKPFPTHLKNLIVRVGLLDVVDVENEARQTERRVDLMLGAFRANGCSLNTTRSYMTILKAHGLFGTRYTDPNVNLPVRLELGVWSTERVHDRVVAEADYSKFVRYVLENPSKYVAPLYVAITAALRPSEILKITNDSLRGLIKRSSVIRDVTRKSTSLYKKKSPVWNVVYYNEFRICVRVLQNLYADELESPVTVRLFPISLSSLNRRFRTILERVTGVVPNRGVGVHVCRYILGMSMNKHGAPLKQIQRFLGHGSGSTTEKYIQRDFSAAEARLNRMFEKEFE</sequence>
<proteinExistence type="predicted"/>
<gene>
    <name evidence="1" type="ORF">QAD02_001433</name>
</gene>
<dbReference type="EMBL" id="CM056743">
    <property type="protein sequence ID" value="KAJ8670174.1"/>
    <property type="molecule type" value="Genomic_DNA"/>
</dbReference>